<accession>A0ABW2CI57</accession>
<protein>
    <submittedName>
        <fullName evidence="2">DUF397 domain-containing protein</fullName>
    </submittedName>
</protein>
<keyword evidence="3" id="KW-1185">Reference proteome</keyword>
<feature type="domain" description="DUF397" evidence="1">
    <location>
        <begin position="10"/>
        <end position="95"/>
    </location>
</feature>
<proteinExistence type="predicted"/>
<evidence type="ECO:0000313" key="3">
    <source>
        <dbReference type="Proteomes" id="UP001596380"/>
    </source>
</evidence>
<evidence type="ECO:0000313" key="2">
    <source>
        <dbReference type="EMBL" id="MFC6880281.1"/>
    </source>
</evidence>
<sequence>MTRLNVVRTGWRKSSYSGTGGAECVEVAAFRGGRGEGGGAPVEFAGARVNGGRSGGGGGAVALVRVVGVRDSKAPEGPALLLGAGEWWGLVERIKGGGLDLVR</sequence>
<reference evidence="3" key="1">
    <citation type="journal article" date="2019" name="Int. J. Syst. Evol. Microbiol.">
        <title>The Global Catalogue of Microorganisms (GCM) 10K type strain sequencing project: providing services to taxonomists for standard genome sequencing and annotation.</title>
        <authorList>
            <consortium name="The Broad Institute Genomics Platform"/>
            <consortium name="The Broad Institute Genome Sequencing Center for Infectious Disease"/>
            <person name="Wu L."/>
            <person name="Ma J."/>
        </authorList>
    </citation>
    <scope>NUCLEOTIDE SEQUENCE [LARGE SCALE GENOMIC DNA]</scope>
    <source>
        <strain evidence="3">JCM 3369</strain>
    </source>
</reference>
<comment type="caution">
    <text evidence="2">The sequence shown here is derived from an EMBL/GenBank/DDBJ whole genome shotgun (WGS) entry which is preliminary data.</text>
</comment>
<evidence type="ECO:0000259" key="1">
    <source>
        <dbReference type="Pfam" id="PF04149"/>
    </source>
</evidence>
<dbReference type="RefSeq" id="WP_378063196.1">
    <property type="nucleotide sequence ID" value="NZ_JBHSXS010000004.1"/>
</dbReference>
<dbReference type="EMBL" id="JBHSXS010000004">
    <property type="protein sequence ID" value="MFC6880281.1"/>
    <property type="molecule type" value="Genomic_DNA"/>
</dbReference>
<dbReference type="Proteomes" id="UP001596380">
    <property type="component" value="Unassembled WGS sequence"/>
</dbReference>
<dbReference type="InterPro" id="IPR007278">
    <property type="entry name" value="DUF397"/>
</dbReference>
<name>A0ABW2CI57_9ACTN</name>
<organism evidence="2 3">
    <name type="scientific">Actinomadura yumaensis</name>
    <dbReference type="NCBI Taxonomy" id="111807"/>
    <lineage>
        <taxon>Bacteria</taxon>
        <taxon>Bacillati</taxon>
        <taxon>Actinomycetota</taxon>
        <taxon>Actinomycetes</taxon>
        <taxon>Streptosporangiales</taxon>
        <taxon>Thermomonosporaceae</taxon>
        <taxon>Actinomadura</taxon>
    </lineage>
</organism>
<dbReference type="Pfam" id="PF04149">
    <property type="entry name" value="DUF397"/>
    <property type="match status" value="1"/>
</dbReference>
<gene>
    <name evidence="2" type="ORF">ACFQKB_10955</name>
</gene>